<proteinExistence type="inferred from homology"/>
<accession>A0A841U046</accession>
<keyword evidence="4" id="KW-0946">Virion</keyword>
<sequence>MPLGSHEAHELNELLMSCTNSIQSMALFLEQAQDPELRDMIARHYSVHVQDYNMKVEFARQSISRDQLNVPSLTMTATMPLPSSQAFVQPVQPQVKLARLDDRAIATSYLLTLKRSGREYAWSAFETSTPQLRVFLEDAFRMCSHQSFEVWQYMARRGWYGVSYATQGEMQTMQSMYKEVPYQQPMNAYPSQ</sequence>
<keyword evidence="1" id="KW-0749">Sporulation</keyword>
<dbReference type="InterPro" id="IPR012347">
    <property type="entry name" value="Ferritin-like"/>
</dbReference>
<protein>
    <submittedName>
        <fullName evidence="4">Spore coat protein</fullName>
    </submittedName>
</protein>
<name>A0A841U046_9BACL</name>
<dbReference type="Pfam" id="PF07875">
    <property type="entry name" value="Coat_F"/>
    <property type="match status" value="1"/>
</dbReference>
<keyword evidence="5" id="KW-1185">Reference proteome</keyword>
<dbReference type="EMBL" id="JACJVR010000059">
    <property type="protein sequence ID" value="MBB6692742.1"/>
    <property type="molecule type" value="Genomic_DNA"/>
</dbReference>
<organism evidence="4 5">
    <name type="scientific">Cohnella xylanilytica</name>
    <dbReference type="NCBI Taxonomy" id="557555"/>
    <lineage>
        <taxon>Bacteria</taxon>
        <taxon>Bacillati</taxon>
        <taxon>Bacillota</taxon>
        <taxon>Bacilli</taxon>
        <taxon>Bacillales</taxon>
        <taxon>Paenibacillaceae</taxon>
        <taxon>Cohnella</taxon>
    </lineage>
</organism>
<dbReference type="GO" id="GO:0030435">
    <property type="term" value="P:sporulation resulting in formation of a cellular spore"/>
    <property type="evidence" value="ECO:0007669"/>
    <property type="project" value="UniProtKB-KW"/>
</dbReference>
<comment type="subcellular location">
    <subcellularLocation>
        <location evidence="2">Spore coat</location>
    </subcellularLocation>
</comment>
<dbReference type="Proteomes" id="UP000553776">
    <property type="component" value="Unassembled WGS sequence"/>
</dbReference>
<dbReference type="InterPro" id="IPR012851">
    <property type="entry name" value="Spore_coat_CotF-like"/>
</dbReference>
<keyword evidence="4" id="KW-0167">Capsid protein</keyword>
<evidence type="ECO:0000256" key="2">
    <source>
        <dbReference type="ARBA" id="ARBA00024325"/>
    </source>
</evidence>
<evidence type="ECO:0000256" key="3">
    <source>
        <dbReference type="ARBA" id="ARBA00024344"/>
    </source>
</evidence>
<comment type="caution">
    <text evidence="4">The sequence shown here is derived from an EMBL/GenBank/DDBJ whole genome shotgun (WGS) entry which is preliminary data.</text>
</comment>
<evidence type="ECO:0000313" key="5">
    <source>
        <dbReference type="Proteomes" id="UP000553776"/>
    </source>
</evidence>
<dbReference type="PANTHER" id="PTHR39183:SF1">
    <property type="entry name" value="SPORE COAT PROTEIN F-LIKE PROTEIN YHCQ"/>
    <property type="match status" value="1"/>
</dbReference>
<evidence type="ECO:0000313" key="4">
    <source>
        <dbReference type="EMBL" id="MBB6692742.1"/>
    </source>
</evidence>
<dbReference type="PANTHER" id="PTHR39183">
    <property type="entry name" value="SPORE COAT PROTEIN F-LIKE PROTEIN YHCQ"/>
    <property type="match status" value="1"/>
</dbReference>
<dbReference type="RefSeq" id="WP_185136732.1">
    <property type="nucleotide sequence ID" value="NZ_BORM01000010.1"/>
</dbReference>
<comment type="similarity">
    <text evidence="3">Belongs to the CotF family.</text>
</comment>
<dbReference type="Gene3D" id="1.20.1260.10">
    <property type="match status" value="1"/>
</dbReference>
<evidence type="ECO:0000256" key="1">
    <source>
        <dbReference type="ARBA" id="ARBA00022969"/>
    </source>
</evidence>
<reference evidence="4 5" key="1">
    <citation type="submission" date="2020-08" db="EMBL/GenBank/DDBJ databases">
        <title>Cohnella phylogeny.</title>
        <authorList>
            <person name="Dunlap C."/>
        </authorList>
    </citation>
    <scope>NUCLEOTIDE SEQUENCE [LARGE SCALE GENOMIC DNA]</scope>
    <source>
        <strain evidence="4 5">DSM 25239</strain>
    </source>
</reference>
<dbReference type="AlphaFoldDB" id="A0A841U046"/>
<gene>
    <name evidence="4" type="ORF">H7B90_15140</name>
</gene>